<accession>A0ABY7EII2</accession>
<dbReference type="Proteomes" id="UP001164746">
    <property type="component" value="Chromosome 6"/>
</dbReference>
<dbReference type="SUPFAM" id="SSF50969">
    <property type="entry name" value="YVTN repeat-like/Quinoprotein amine dehydrogenase"/>
    <property type="match status" value="1"/>
</dbReference>
<feature type="non-terminal residue" evidence="1">
    <location>
        <position position="1"/>
    </location>
</feature>
<keyword evidence="2" id="KW-1185">Reference proteome</keyword>
<evidence type="ECO:0000313" key="2">
    <source>
        <dbReference type="Proteomes" id="UP001164746"/>
    </source>
</evidence>
<proteinExistence type="predicted"/>
<evidence type="ECO:0000313" key="1">
    <source>
        <dbReference type="EMBL" id="WAR08747.1"/>
    </source>
</evidence>
<protein>
    <submittedName>
        <fullName evidence="1">Uncharacterized protein</fullName>
    </submittedName>
</protein>
<gene>
    <name evidence="1" type="ORF">MAR_018705</name>
</gene>
<dbReference type="InterPro" id="IPR011044">
    <property type="entry name" value="Quino_amine_DH_bsu"/>
</dbReference>
<name>A0ABY7EII2_MYAAR</name>
<reference evidence="1" key="1">
    <citation type="submission" date="2022-11" db="EMBL/GenBank/DDBJ databases">
        <title>Centuries of genome instability and evolution in soft-shell clam transmissible cancer (bioRxiv).</title>
        <authorList>
            <person name="Hart S.F.M."/>
            <person name="Yonemitsu M.A."/>
            <person name="Giersch R.M."/>
            <person name="Beal B.F."/>
            <person name="Arriagada G."/>
            <person name="Davis B.W."/>
            <person name="Ostrander E.A."/>
            <person name="Goff S.P."/>
            <person name="Metzger M.J."/>
        </authorList>
    </citation>
    <scope>NUCLEOTIDE SEQUENCE</scope>
    <source>
        <strain evidence="1">MELC-2E11</strain>
        <tissue evidence="1">Siphon/mantle</tissue>
    </source>
</reference>
<dbReference type="EMBL" id="CP111017">
    <property type="protein sequence ID" value="WAR08747.1"/>
    <property type="molecule type" value="Genomic_DNA"/>
</dbReference>
<sequence length="245" mass="27992">MLCSDCARVHRNSKMSINHVIILGHKSEKAKQRRRKITPGQHIPVKSSDYSNCCISGMILLSDDILLLTDWNNNKVKFVDLQRLLVVSQIDLPGQPWDICQVTADVVAVTIPFKGIQLLKVERRKEIAPFETKNEQLLELESNFPLDEDCRGVDYFDGQFIVSFYRGKVANINVDGSVTRQIQKDDFGQQYFECPLRLRKILSNQSAAFLVSDNKKNTVTMLDIDLNILKMFYHNTLQSPTGMEV</sequence>
<organism evidence="1 2">
    <name type="scientific">Mya arenaria</name>
    <name type="common">Soft-shell clam</name>
    <dbReference type="NCBI Taxonomy" id="6604"/>
    <lineage>
        <taxon>Eukaryota</taxon>
        <taxon>Metazoa</taxon>
        <taxon>Spiralia</taxon>
        <taxon>Lophotrochozoa</taxon>
        <taxon>Mollusca</taxon>
        <taxon>Bivalvia</taxon>
        <taxon>Autobranchia</taxon>
        <taxon>Heteroconchia</taxon>
        <taxon>Euheterodonta</taxon>
        <taxon>Imparidentia</taxon>
        <taxon>Neoheterodontei</taxon>
        <taxon>Myida</taxon>
        <taxon>Myoidea</taxon>
        <taxon>Myidae</taxon>
        <taxon>Mya</taxon>
    </lineage>
</organism>